<reference evidence="2" key="1">
    <citation type="submission" date="2023-07" db="EMBL/GenBank/DDBJ databases">
        <title>Genome content predicts the carbon catabolic preferences of heterotrophic bacteria.</title>
        <authorList>
            <person name="Gralka M."/>
        </authorList>
    </citation>
    <scope>NUCLEOTIDE SEQUENCE</scope>
    <source>
        <strain evidence="2">6E03</strain>
    </source>
</reference>
<sequence length="133" mass="15581">MMKALLSIKPEFVEKIMSGEKLFEYRKAVFKRPEVTSVVIYSTMPEGKIVGEFEIGSILKNHPEDLWKETKKDSGIKKQFFDMYFSDREIAYAIQIKQFKKYDIPIDPYEVEPNFKAPQSFKYIDSASNLCMN</sequence>
<accession>A0ABD5A934</accession>
<dbReference type="Gene3D" id="2.30.130.30">
    <property type="entry name" value="Hypothetical protein"/>
    <property type="match status" value="1"/>
</dbReference>
<feature type="domain" description="ASCH" evidence="1">
    <location>
        <begin position="6"/>
        <end position="102"/>
    </location>
</feature>
<name>A0ABD5A934_VIBSP</name>
<comment type="caution">
    <text evidence="2">The sequence shown here is derived from an EMBL/GenBank/DDBJ whole genome shotgun (WGS) entry which is preliminary data.</text>
</comment>
<protein>
    <submittedName>
        <fullName evidence="2">ASCH domain-containing protein</fullName>
    </submittedName>
</protein>
<evidence type="ECO:0000313" key="2">
    <source>
        <dbReference type="EMBL" id="MDP2489655.1"/>
    </source>
</evidence>
<gene>
    <name evidence="2" type="ORF">Q8W38_09935</name>
</gene>
<dbReference type="InterPro" id="IPR015947">
    <property type="entry name" value="PUA-like_sf"/>
</dbReference>
<dbReference type="Proteomes" id="UP001177883">
    <property type="component" value="Unassembled WGS sequence"/>
</dbReference>
<dbReference type="EMBL" id="JAUYVK010000007">
    <property type="protein sequence ID" value="MDP2489655.1"/>
    <property type="molecule type" value="Genomic_DNA"/>
</dbReference>
<dbReference type="AlphaFoldDB" id="A0ABD5A934"/>
<proteinExistence type="predicted"/>
<dbReference type="SUPFAM" id="SSF88697">
    <property type="entry name" value="PUA domain-like"/>
    <property type="match status" value="1"/>
</dbReference>
<dbReference type="SMART" id="SM01022">
    <property type="entry name" value="ASCH"/>
    <property type="match status" value="1"/>
</dbReference>
<evidence type="ECO:0000259" key="1">
    <source>
        <dbReference type="SMART" id="SM01022"/>
    </source>
</evidence>
<dbReference type="Pfam" id="PF04266">
    <property type="entry name" value="ASCH"/>
    <property type="match status" value="1"/>
</dbReference>
<evidence type="ECO:0000313" key="3">
    <source>
        <dbReference type="Proteomes" id="UP001177883"/>
    </source>
</evidence>
<organism evidence="2 3">
    <name type="scientific">Vibrio splendidus</name>
    <dbReference type="NCBI Taxonomy" id="29497"/>
    <lineage>
        <taxon>Bacteria</taxon>
        <taxon>Pseudomonadati</taxon>
        <taxon>Pseudomonadota</taxon>
        <taxon>Gammaproteobacteria</taxon>
        <taxon>Vibrionales</taxon>
        <taxon>Vibrionaceae</taxon>
        <taxon>Vibrio</taxon>
    </lineage>
</organism>
<dbReference type="InterPro" id="IPR007374">
    <property type="entry name" value="ASCH_domain"/>
</dbReference>
<dbReference type="RefSeq" id="WP_241906634.1">
    <property type="nucleotide sequence ID" value="NZ_JAUYVK010000007.1"/>
</dbReference>